<keyword evidence="2" id="KW-0813">Transport</keyword>
<dbReference type="EMBL" id="FOUZ01000004">
    <property type="protein sequence ID" value="SFM89981.1"/>
    <property type="molecule type" value="Genomic_DNA"/>
</dbReference>
<dbReference type="Proteomes" id="UP000199149">
    <property type="component" value="Unassembled WGS sequence"/>
</dbReference>
<keyword evidence="4 10" id="KW-0812">Transmembrane</keyword>
<feature type="transmembrane region" description="Helical" evidence="10">
    <location>
        <begin position="209"/>
        <end position="229"/>
    </location>
</feature>
<dbReference type="AlphaFoldDB" id="A0A1I4UM42"/>
<evidence type="ECO:0000256" key="6">
    <source>
        <dbReference type="ARBA" id="ARBA00022958"/>
    </source>
</evidence>
<feature type="transmembrane region" description="Helical" evidence="10">
    <location>
        <begin position="97"/>
        <end position="115"/>
    </location>
</feature>
<gene>
    <name evidence="13" type="ORF">SAMN05421738_1049</name>
</gene>
<feature type="transmembrane region" description="Helical" evidence="10">
    <location>
        <begin position="332"/>
        <end position="352"/>
    </location>
</feature>
<sequence>MASNHTVNKVTAASLLITFGIIYGDIGTSPLYVMKAIIGENRVIEESIVYGGVSCVFWTLFFQTSIKYVWLTLKADNDGEGGIFSLYSLIRRKGKNLILPTIIGASALLADGIITPPVSVSSAVEGLRMIDGLEHIPTIPIVIFILSILFFFQRFGTNKVGKIFGPFMVVWFTMLLGLGILYILKYPDIISALNPYYAYNLLTNYPHGFWILGAVFLCTTGAEALYSDLGHCGKMNIRISWIYVKICLVVNYLGQAAWLLHQEDPMLDGRNPFYEMMPDWFLIPGICIATGAAIIASQALITGSFTLINEAINLGFWPRTLIIQPNEHKSQVYIPIINFLLWAGCVFIVLFFKDSSHMEAAYGLAITVTMLMTTLLLSYYLNYYTKFNKLFIIAILSIFVAIETSFFIANVVKFAEGGYLALLMGWVFFVVMYCSFYGKILNSRNLEFVKIKRYANVLTELSEDKTVNKYSTFLFYLTKSTNPKNVEKYSIQSILSKRPKRADVYWFVNLNRDNEPYTLNYKILPIVDQKIYRITFNIGFRVQPKTEQYIKKVINDMYADGELQLKYLSPCLKKYNQDPDMKFVLIEKFPSIETKLTMREFFTLKVYYILKKIEFNIPKSFGLEKNDVVVEHIPLYVHKNNVDDLTRIH</sequence>
<reference evidence="14" key="1">
    <citation type="submission" date="2016-10" db="EMBL/GenBank/DDBJ databases">
        <authorList>
            <person name="Varghese N."/>
            <person name="Submissions S."/>
        </authorList>
    </citation>
    <scope>NUCLEOTIDE SEQUENCE [LARGE SCALE GENOMIC DNA]</scope>
    <source>
        <strain evidence="14">XJ109</strain>
    </source>
</reference>
<evidence type="ECO:0000256" key="2">
    <source>
        <dbReference type="ARBA" id="ARBA00022448"/>
    </source>
</evidence>
<dbReference type="GO" id="GO:0015293">
    <property type="term" value="F:symporter activity"/>
    <property type="evidence" value="ECO:0007669"/>
    <property type="project" value="UniProtKB-KW"/>
</dbReference>
<dbReference type="Pfam" id="PF02705">
    <property type="entry name" value="K_trans"/>
    <property type="match status" value="1"/>
</dbReference>
<dbReference type="STRING" id="684065.SAMN05421738_1049"/>
<dbReference type="PANTHER" id="PTHR30540">
    <property type="entry name" value="OSMOTIC STRESS POTASSIUM TRANSPORTER"/>
    <property type="match status" value="1"/>
</dbReference>
<organism evidence="13 14">
    <name type="scientific">Algoriella xinjiangensis</name>
    <dbReference type="NCBI Taxonomy" id="684065"/>
    <lineage>
        <taxon>Bacteria</taxon>
        <taxon>Pseudomonadati</taxon>
        <taxon>Bacteroidota</taxon>
        <taxon>Flavobacteriia</taxon>
        <taxon>Flavobacteriales</taxon>
        <taxon>Weeksellaceae</taxon>
        <taxon>Algoriella</taxon>
    </lineage>
</organism>
<accession>A0A1I4UM42</accession>
<dbReference type="InterPro" id="IPR053952">
    <property type="entry name" value="K_trans_C"/>
</dbReference>
<name>A0A1I4UM42_9FLAO</name>
<dbReference type="OrthoDB" id="9805577at2"/>
<dbReference type="PANTHER" id="PTHR30540:SF83">
    <property type="entry name" value="K+ POTASSIUM TRANSPORTER"/>
    <property type="match status" value="1"/>
</dbReference>
<evidence type="ECO:0000256" key="3">
    <source>
        <dbReference type="ARBA" id="ARBA00022538"/>
    </source>
</evidence>
<evidence type="ECO:0000256" key="7">
    <source>
        <dbReference type="ARBA" id="ARBA00022989"/>
    </source>
</evidence>
<feature type="transmembrane region" description="Helical" evidence="10">
    <location>
        <begin position="280"/>
        <end position="301"/>
    </location>
</feature>
<keyword evidence="3" id="KW-0633">Potassium transport</keyword>
<feature type="domain" description="K+ potassium transporter integral membrane" evidence="11">
    <location>
        <begin position="16"/>
        <end position="446"/>
    </location>
</feature>
<feature type="transmembrane region" description="Helical" evidence="10">
    <location>
        <begin position="135"/>
        <end position="152"/>
    </location>
</feature>
<evidence type="ECO:0000313" key="13">
    <source>
        <dbReference type="EMBL" id="SFM89981.1"/>
    </source>
</evidence>
<evidence type="ECO:0000313" key="14">
    <source>
        <dbReference type="Proteomes" id="UP000199149"/>
    </source>
</evidence>
<keyword evidence="5" id="KW-0769">Symport</keyword>
<dbReference type="RefSeq" id="WP_092906908.1">
    <property type="nucleotide sequence ID" value="NZ_FOUZ01000004.1"/>
</dbReference>
<evidence type="ECO:0000256" key="4">
    <source>
        <dbReference type="ARBA" id="ARBA00022692"/>
    </source>
</evidence>
<dbReference type="InterPro" id="IPR003855">
    <property type="entry name" value="K+_transporter"/>
</dbReference>
<evidence type="ECO:0000256" key="1">
    <source>
        <dbReference type="ARBA" id="ARBA00004141"/>
    </source>
</evidence>
<evidence type="ECO:0000256" key="8">
    <source>
        <dbReference type="ARBA" id="ARBA00023065"/>
    </source>
</evidence>
<keyword evidence="7 10" id="KW-1133">Transmembrane helix</keyword>
<evidence type="ECO:0000259" key="11">
    <source>
        <dbReference type="Pfam" id="PF02705"/>
    </source>
</evidence>
<dbReference type="InterPro" id="IPR053951">
    <property type="entry name" value="K_trans_N"/>
</dbReference>
<feature type="transmembrane region" description="Helical" evidence="10">
    <location>
        <begin position="241"/>
        <end position="260"/>
    </location>
</feature>
<keyword evidence="6" id="KW-0630">Potassium</keyword>
<dbReference type="GO" id="GO:0015079">
    <property type="term" value="F:potassium ion transmembrane transporter activity"/>
    <property type="evidence" value="ECO:0007669"/>
    <property type="project" value="InterPro"/>
</dbReference>
<dbReference type="Pfam" id="PF22776">
    <property type="entry name" value="K_trans_C"/>
    <property type="match status" value="1"/>
</dbReference>
<evidence type="ECO:0000256" key="5">
    <source>
        <dbReference type="ARBA" id="ARBA00022847"/>
    </source>
</evidence>
<keyword evidence="8" id="KW-0406">Ion transport</keyword>
<evidence type="ECO:0000256" key="9">
    <source>
        <dbReference type="ARBA" id="ARBA00023136"/>
    </source>
</evidence>
<feature type="transmembrane region" description="Helical" evidence="10">
    <location>
        <begin position="164"/>
        <end position="184"/>
    </location>
</feature>
<keyword evidence="9 10" id="KW-0472">Membrane</keyword>
<feature type="transmembrane region" description="Helical" evidence="10">
    <location>
        <begin position="364"/>
        <end position="383"/>
    </location>
</feature>
<feature type="domain" description="K+ potassium transporter C-terminal" evidence="12">
    <location>
        <begin position="474"/>
        <end position="629"/>
    </location>
</feature>
<feature type="transmembrane region" description="Helical" evidence="10">
    <location>
        <begin position="390"/>
        <end position="412"/>
    </location>
</feature>
<proteinExistence type="predicted"/>
<keyword evidence="14" id="KW-1185">Reference proteome</keyword>
<comment type="subcellular location">
    <subcellularLocation>
        <location evidence="1">Membrane</location>
        <topology evidence="1">Multi-pass membrane protein</topology>
    </subcellularLocation>
</comment>
<evidence type="ECO:0000259" key="12">
    <source>
        <dbReference type="Pfam" id="PF22776"/>
    </source>
</evidence>
<feature type="transmembrane region" description="Helical" evidence="10">
    <location>
        <begin position="418"/>
        <end position="438"/>
    </location>
</feature>
<dbReference type="GO" id="GO:0016020">
    <property type="term" value="C:membrane"/>
    <property type="evidence" value="ECO:0007669"/>
    <property type="project" value="UniProtKB-SubCell"/>
</dbReference>
<evidence type="ECO:0000256" key="10">
    <source>
        <dbReference type="SAM" id="Phobius"/>
    </source>
</evidence>
<protein>
    <submittedName>
        <fullName evidence="13">KUP system potassium uptake protein</fullName>
    </submittedName>
</protein>
<feature type="transmembrane region" description="Helical" evidence="10">
    <location>
        <begin position="48"/>
        <end position="70"/>
    </location>
</feature>